<feature type="transmembrane region" description="Helical" evidence="1">
    <location>
        <begin position="61"/>
        <end position="83"/>
    </location>
</feature>
<dbReference type="EMBL" id="KN834794">
    <property type="protein sequence ID" value="KIK56875.1"/>
    <property type="molecule type" value="Genomic_DNA"/>
</dbReference>
<gene>
    <name evidence="2" type="ORF">GYMLUDRAFT_775377</name>
</gene>
<dbReference type="AlphaFoldDB" id="A0A0D0B1A7"/>
<feature type="transmembrane region" description="Helical" evidence="1">
    <location>
        <begin position="125"/>
        <end position="144"/>
    </location>
</feature>
<evidence type="ECO:0000313" key="2">
    <source>
        <dbReference type="EMBL" id="KIK56875.1"/>
    </source>
</evidence>
<dbReference type="SUPFAM" id="SSF103473">
    <property type="entry name" value="MFS general substrate transporter"/>
    <property type="match status" value="1"/>
</dbReference>
<evidence type="ECO:0000256" key="1">
    <source>
        <dbReference type="SAM" id="Phobius"/>
    </source>
</evidence>
<name>A0A0D0B1A7_9AGAR</name>
<accession>A0A0D0B1A7</accession>
<dbReference type="HOGENOM" id="CLU_1669569_0_0_1"/>
<keyword evidence="1" id="KW-1133">Transmembrane helix</keyword>
<feature type="transmembrane region" description="Helical" evidence="1">
    <location>
        <begin position="28"/>
        <end position="49"/>
    </location>
</feature>
<keyword evidence="1" id="KW-0812">Transmembrane</keyword>
<keyword evidence="1" id="KW-0472">Membrane</keyword>
<evidence type="ECO:0000313" key="3">
    <source>
        <dbReference type="Proteomes" id="UP000053593"/>
    </source>
</evidence>
<dbReference type="Proteomes" id="UP000053593">
    <property type="component" value="Unassembled WGS sequence"/>
</dbReference>
<sequence>MCLAQIFYQFYLYPNLGPPRGRFSHITMFRLGSLFFVPSYLSVILYRVPFASVEEDGNLPFMAALKLSTTFGYTAISILLNYMTPPDAVGLANGIAQSIIGLARCIGPITGVLLWSVSIKENHNGYSLGFIVAQLQFCIGFLFGDRSLVFYSYSDYLS</sequence>
<organism evidence="2 3">
    <name type="scientific">Collybiopsis luxurians FD-317 M1</name>
    <dbReference type="NCBI Taxonomy" id="944289"/>
    <lineage>
        <taxon>Eukaryota</taxon>
        <taxon>Fungi</taxon>
        <taxon>Dikarya</taxon>
        <taxon>Basidiomycota</taxon>
        <taxon>Agaricomycotina</taxon>
        <taxon>Agaricomycetes</taxon>
        <taxon>Agaricomycetidae</taxon>
        <taxon>Agaricales</taxon>
        <taxon>Marasmiineae</taxon>
        <taxon>Omphalotaceae</taxon>
        <taxon>Collybiopsis</taxon>
        <taxon>Collybiopsis luxurians</taxon>
    </lineage>
</organism>
<dbReference type="OrthoDB" id="10262656at2759"/>
<proteinExistence type="predicted"/>
<keyword evidence="3" id="KW-1185">Reference proteome</keyword>
<reference evidence="2 3" key="1">
    <citation type="submission" date="2014-04" db="EMBL/GenBank/DDBJ databases">
        <title>Evolutionary Origins and Diversification of the Mycorrhizal Mutualists.</title>
        <authorList>
            <consortium name="DOE Joint Genome Institute"/>
            <consortium name="Mycorrhizal Genomics Consortium"/>
            <person name="Kohler A."/>
            <person name="Kuo A."/>
            <person name="Nagy L.G."/>
            <person name="Floudas D."/>
            <person name="Copeland A."/>
            <person name="Barry K.W."/>
            <person name="Cichocki N."/>
            <person name="Veneault-Fourrey C."/>
            <person name="LaButti K."/>
            <person name="Lindquist E.A."/>
            <person name="Lipzen A."/>
            <person name="Lundell T."/>
            <person name="Morin E."/>
            <person name="Murat C."/>
            <person name="Riley R."/>
            <person name="Ohm R."/>
            <person name="Sun H."/>
            <person name="Tunlid A."/>
            <person name="Henrissat B."/>
            <person name="Grigoriev I.V."/>
            <person name="Hibbett D.S."/>
            <person name="Martin F."/>
        </authorList>
    </citation>
    <scope>NUCLEOTIDE SEQUENCE [LARGE SCALE GENOMIC DNA]</scope>
    <source>
        <strain evidence="2 3">FD-317 M1</strain>
    </source>
</reference>
<dbReference type="InterPro" id="IPR036259">
    <property type="entry name" value="MFS_trans_sf"/>
</dbReference>
<protein>
    <recommendedName>
        <fullName evidence="4">Major facilitator superfamily (MFS) profile domain-containing protein</fullName>
    </recommendedName>
</protein>
<feature type="transmembrane region" description="Helical" evidence="1">
    <location>
        <begin position="95"/>
        <end position="119"/>
    </location>
</feature>
<evidence type="ECO:0008006" key="4">
    <source>
        <dbReference type="Google" id="ProtNLM"/>
    </source>
</evidence>